<comment type="caution">
    <text evidence="2">The sequence shown here is derived from an EMBL/GenBank/DDBJ whole genome shotgun (WGS) entry which is preliminary data.</text>
</comment>
<keyword evidence="3" id="KW-1185">Reference proteome</keyword>
<evidence type="ECO:0000256" key="1">
    <source>
        <dbReference type="SAM" id="MobiDB-lite"/>
    </source>
</evidence>
<gene>
    <name evidence="2" type="ORF">CRM22_000636</name>
</gene>
<dbReference type="EMBL" id="SJOL01001273">
    <property type="protein sequence ID" value="TGZ75002.1"/>
    <property type="molecule type" value="Genomic_DNA"/>
</dbReference>
<protein>
    <submittedName>
        <fullName evidence="2">Uncharacterized protein</fullName>
    </submittedName>
</protein>
<feature type="region of interest" description="Disordered" evidence="1">
    <location>
        <begin position="168"/>
        <end position="190"/>
    </location>
</feature>
<dbReference type="EMBL" id="SJOL01001273">
    <property type="protein sequence ID" value="TGZ75004.1"/>
    <property type="molecule type" value="Genomic_DNA"/>
</dbReference>
<accession>A0A4S2MEF4</accession>
<proteinExistence type="predicted"/>
<dbReference type="EMBL" id="SJOL01001273">
    <property type="protein sequence ID" value="TGZ75003.1"/>
    <property type="molecule type" value="Genomic_DNA"/>
</dbReference>
<reference evidence="2 3" key="1">
    <citation type="journal article" date="2019" name="BMC Genomics">
        <title>New insights from Opisthorchis felineus genome: update on genomics of the epidemiologically important liver flukes.</title>
        <authorList>
            <person name="Ershov N.I."/>
            <person name="Mordvinov V.A."/>
            <person name="Prokhortchouk E.B."/>
            <person name="Pakharukova M.Y."/>
            <person name="Gunbin K.V."/>
            <person name="Ustyantsev K."/>
            <person name="Genaev M.A."/>
            <person name="Blinov A.G."/>
            <person name="Mazur A."/>
            <person name="Boulygina E."/>
            <person name="Tsygankova S."/>
            <person name="Khrameeva E."/>
            <person name="Chekanov N."/>
            <person name="Fan G."/>
            <person name="Xiao A."/>
            <person name="Zhang H."/>
            <person name="Xu X."/>
            <person name="Yang H."/>
            <person name="Solovyev V."/>
            <person name="Lee S.M."/>
            <person name="Liu X."/>
            <person name="Afonnikov D.A."/>
            <person name="Skryabin K.G."/>
        </authorList>
    </citation>
    <scope>NUCLEOTIDE SEQUENCE [LARGE SCALE GENOMIC DNA]</scope>
    <source>
        <strain evidence="2">AK-0245</strain>
        <tissue evidence="2">Whole organism</tissue>
    </source>
</reference>
<evidence type="ECO:0000313" key="3">
    <source>
        <dbReference type="Proteomes" id="UP000308267"/>
    </source>
</evidence>
<sequence length="244" mass="27770">MSVMEPLNESEFRKQIEDASNNCTAEAIPQIGNLSRRIWTTPAIGGSYVLDGSHSMPATVLESLRGSSYPSTTHFIDIQHLVPSGDDKLDDKAVQFTLSRVNQPNSANTIRRPLEISAGNSGGKCSKPTLSPFFRKNIPKGPVKTLDFMSTEPAPASAYKKWIRQKNTAEGEQKKTDMQQRIRAEQERKQREIEIQKRLSSWLRAKSLQRIRENELKDFQETERLYFTERSSKQQCEKAYKDCS</sequence>
<organism evidence="2 3">
    <name type="scientific">Opisthorchis felineus</name>
    <dbReference type="NCBI Taxonomy" id="147828"/>
    <lineage>
        <taxon>Eukaryota</taxon>
        <taxon>Metazoa</taxon>
        <taxon>Spiralia</taxon>
        <taxon>Lophotrochozoa</taxon>
        <taxon>Platyhelminthes</taxon>
        <taxon>Trematoda</taxon>
        <taxon>Digenea</taxon>
        <taxon>Opisthorchiida</taxon>
        <taxon>Opisthorchiata</taxon>
        <taxon>Opisthorchiidae</taxon>
        <taxon>Opisthorchis</taxon>
    </lineage>
</organism>
<evidence type="ECO:0000313" key="2">
    <source>
        <dbReference type="EMBL" id="TGZ75002.1"/>
    </source>
</evidence>
<dbReference type="AlphaFoldDB" id="A0A4S2MEF4"/>
<dbReference type="Proteomes" id="UP000308267">
    <property type="component" value="Unassembled WGS sequence"/>
</dbReference>
<name>A0A4S2MEF4_OPIFE</name>